<dbReference type="GO" id="GO:0016035">
    <property type="term" value="C:zeta DNA polymerase complex"/>
    <property type="evidence" value="ECO:0007669"/>
    <property type="project" value="TreeGrafter"/>
</dbReference>
<dbReference type="Proteomes" id="UP001497472">
    <property type="component" value="Unassembled WGS sequence"/>
</dbReference>
<dbReference type="Gene3D" id="3.30.900.10">
    <property type="entry name" value="HORMA domain"/>
    <property type="match status" value="1"/>
</dbReference>
<evidence type="ECO:0000313" key="2">
    <source>
        <dbReference type="EMBL" id="CAK1540378.1"/>
    </source>
</evidence>
<keyword evidence="3" id="KW-1185">Reference proteome</keyword>
<dbReference type="InterPro" id="IPR045091">
    <property type="entry name" value="Mad2-like"/>
</dbReference>
<sequence length="193" mass="22808">MDNCFIDTTLEFLQIAFHNILYYASIYPISIFETRRKYSIVVYRSNHPEVNEYIDLCLKSIAECLHNGDLKRVEFAITSSDYEVLMKFVFDLDKNDTHDETRDAYLVQAEQNMRAFCLKLTTLSDKFTDLPEDRSFMIFLHTNESAAVAMAANPELESFPLVETEVETEFQHILPLRRFCVRNYNLDMYMEFR</sequence>
<accession>A0AAV1ITB7</accession>
<dbReference type="EMBL" id="CAVLEF010000001">
    <property type="protein sequence ID" value="CAK1540378.1"/>
    <property type="molecule type" value="Genomic_DNA"/>
</dbReference>
<dbReference type="InterPro" id="IPR003511">
    <property type="entry name" value="HORMA_dom"/>
</dbReference>
<name>A0AAV1ITB7_9NEOP</name>
<comment type="caution">
    <text evidence="2">The sequence shown here is derived from an EMBL/GenBank/DDBJ whole genome shotgun (WGS) entry which is preliminary data.</text>
</comment>
<dbReference type="PANTHER" id="PTHR11842">
    <property type="entry name" value="MITOTIC SPINDLE ASSEMBLY CHECKPOINT PROTEIN MAD2"/>
    <property type="match status" value="1"/>
</dbReference>
<reference evidence="2 3" key="1">
    <citation type="submission" date="2023-11" db="EMBL/GenBank/DDBJ databases">
        <authorList>
            <person name="Okamura Y."/>
        </authorList>
    </citation>
    <scope>NUCLEOTIDE SEQUENCE [LARGE SCALE GENOMIC DNA]</scope>
</reference>
<gene>
    <name evidence="2" type="ORF">LNINA_LOCUS437</name>
</gene>
<dbReference type="PANTHER" id="PTHR11842:SF10">
    <property type="entry name" value="MITOTIC SPINDLE ASSEMBLY CHECKPOINT PROTEIN MAD2B"/>
    <property type="match status" value="1"/>
</dbReference>
<feature type="domain" description="HORMA" evidence="1">
    <location>
        <begin position="3"/>
        <end position="190"/>
    </location>
</feature>
<protein>
    <recommendedName>
        <fullName evidence="1">HORMA domain-containing protein</fullName>
    </recommendedName>
</protein>
<dbReference type="PROSITE" id="PS50815">
    <property type="entry name" value="HORMA"/>
    <property type="match status" value="1"/>
</dbReference>
<dbReference type="InterPro" id="IPR036570">
    <property type="entry name" value="HORMA_dom_sf"/>
</dbReference>
<dbReference type="AlphaFoldDB" id="A0AAV1ITB7"/>
<dbReference type="SUPFAM" id="SSF56019">
    <property type="entry name" value="The spindle assembly checkpoint protein mad2"/>
    <property type="match status" value="1"/>
</dbReference>
<evidence type="ECO:0000313" key="3">
    <source>
        <dbReference type="Proteomes" id="UP001497472"/>
    </source>
</evidence>
<proteinExistence type="predicted"/>
<dbReference type="Pfam" id="PF02301">
    <property type="entry name" value="HORMA"/>
    <property type="match status" value="1"/>
</dbReference>
<organism evidence="2 3">
    <name type="scientific">Leptosia nina</name>
    <dbReference type="NCBI Taxonomy" id="320188"/>
    <lineage>
        <taxon>Eukaryota</taxon>
        <taxon>Metazoa</taxon>
        <taxon>Ecdysozoa</taxon>
        <taxon>Arthropoda</taxon>
        <taxon>Hexapoda</taxon>
        <taxon>Insecta</taxon>
        <taxon>Pterygota</taxon>
        <taxon>Neoptera</taxon>
        <taxon>Endopterygota</taxon>
        <taxon>Lepidoptera</taxon>
        <taxon>Glossata</taxon>
        <taxon>Ditrysia</taxon>
        <taxon>Papilionoidea</taxon>
        <taxon>Pieridae</taxon>
        <taxon>Pierinae</taxon>
        <taxon>Leptosia</taxon>
    </lineage>
</organism>
<evidence type="ECO:0000259" key="1">
    <source>
        <dbReference type="PROSITE" id="PS50815"/>
    </source>
</evidence>